<organism evidence="2 3">
    <name type="scientific">Metallibacterium scheffleri</name>
    <dbReference type="NCBI Taxonomy" id="993689"/>
    <lineage>
        <taxon>Bacteria</taxon>
        <taxon>Pseudomonadati</taxon>
        <taxon>Pseudomonadota</taxon>
        <taxon>Gammaproteobacteria</taxon>
        <taxon>Lysobacterales</taxon>
        <taxon>Rhodanobacteraceae</taxon>
        <taxon>Metallibacterium</taxon>
    </lineage>
</organism>
<name>A0A4S3KGS6_9GAMM</name>
<keyword evidence="3" id="KW-1185">Reference proteome</keyword>
<dbReference type="Gene3D" id="3.30.460.10">
    <property type="entry name" value="Beta Polymerase, domain 2"/>
    <property type="match status" value="1"/>
</dbReference>
<dbReference type="Proteomes" id="UP000307749">
    <property type="component" value="Unassembled WGS sequence"/>
</dbReference>
<dbReference type="Pfam" id="PF01909">
    <property type="entry name" value="NTP_transf_2"/>
    <property type="match status" value="1"/>
</dbReference>
<dbReference type="AlphaFoldDB" id="A0A4S3KGS6"/>
<dbReference type="GO" id="GO:0016779">
    <property type="term" value="F:nucleotidyltransferase activity"/>
    <property type="evidence" value="ECO:0007669"/>
    <property type="project" value="InterPro"/>
</dbReference>
<evidence type="ECO:0000259" key="1">
    <source>
        <dbReference type="Pfam" id="PF01909"/>
    </source>
</evidence>
<feature type="domain" description="Polymerase nucleotidyl transferase" evidence="1">
    <location>
        <begin position="14"/>
        <end position="77"/>
    </location>
</feature>
<evidence type="ECO:0000313" key="2">
    <source>
        <dbReference type="EMBL" id="THD07710.1"/>
    </source>
</evidence>
<gene>
    <name evidence="2" type="ORF">B1806_14585</name>
</gene>
<sequence length="99" mass="10728">MRLTPEQAAIIRSAAAEVFGSDARVWLFGSRVDDAKRGGDIDLLIECDQPIANPAFSAARMAARVQRGLHGRKVDVLLLAPDLLRLPIHDIARSQGVSL</sequence>
<dbReference type="InterPro" id="IPR002934">
    <property type="entry name" value="Polymerase_NTP_transf_dom"/>
</dbReference>
<dbReference type="SUPFAM" id="SSF81301">
    <property type="entry name" value="Nucleotidyltransferase"/>
    <property type="match status" value="1"/>
</dbReference>
<accession>A0A4S3KGS6</accession>
<proteinExistence type="predicted"/>
<dbReference type="STRING" id="993689.GCA_002077135_02775"/>
<dbReference type="CDD" id="cd05403">
    <property type="entry name" value="NT_KNTase_like"/>
    <property type="match status" value="1"/>
</dbReference>
<dbReference type="RefSeq" id="WP_081128664.1">
    <property type="nucleotide sequence ID" value="NZ_LDOS01000002.1"/>
</dbReference>
<evidence type="ECO:0000313" key="3">
    <source>
        <dbReference type="Proteomes" id="UP000307749"/>
    </source>
</evidence>
<dbReference type="InterPro" id="IPR043519">
    <property type="entry name" value="NT_sf"/>
</dbReference>
<protein>
    <submittedName>
        <fullName evidence="2">DNA polymerase III subunit beta</fullName>
    </submittedName>
</protein>
<dbReference type="OrthoDB" id="14556at2"/>
<comment type="caution">
    <text evidence="2">The sequence shown here is derived from an EMBL/GenBank/DDBJ whole genome shotgun (WGS) entry which is preliminary data.</text>
</comment>
<dbReference type="EMBL" id="MWQO01000057">
    <property type="protein sequence ID" value="THD07710.1"/>
    <property type="molecule type" value="Genomic_DNA"/>
</dbReference>
<reference evidence="2 3" key="1">
    <citation type="submission" date="2017-02" db="EMBL/GenBank/DDBJ databases">
        <title>Whole genome sequencing of Metallibacterium scheffleri DSM 24874 (T).</title>
        <authorList>
            <person name="Kumar S."/>
            <person name="Patil P."/>
            <person name="Patil P.B."/>
        </authorList>
    </citation>
    <scope>NUCLEOTIDE SEQUENCE [LARGE SCALE GENOMIC DNA]</scope>
    <source>
        <strain evidence="2 3">DSM 24874</strain>
    </source>
</reference>